<comment type="caution">
    <text evidence="1">The sequence shown here is derived from an EMBL/GenBank/DDBJ whole genome shotgun (WGS) entry which is preliminary data.</text>
</comment>
<dbReference type="EMBL" id="JAHQIW010000270">
    <property type="protein sequence ID" value="KAJ1347118.1"/>
    <property type="molecule type" value="Genomic_DNA"/>
</dbReference>
<dbReference type="AlphaFoldDB" id="A0AAD5LZB0"/>
<protein>
    <submittedName>
        <fullName evidence="1">Uncharacterized protein</fullName>
    </submittedName>
</protein>
<name>A0AAD5LZB0_PARTN</name>
<dbReference type="Proteomes" id="UP001196413">
    <property type="component" value="Unassembled WGS sequence"/>
</dbReference>
<evidence type="ECO:0000313" key="1">
    <source>
        <dbReference type="EMBL" id="KAJ1347118.1"/>
    </source>
</evidence>
<sequence length="157" mass="17627">MQTVFNVLEQQGRRALLPDTIILAILGQLGIQVNYDPLECKGATAVRDPQTAIKREKDMAPHCVIIGDTVTALCGAMTDTMEAMCMTLANLMKIEAIPDNYTSFSGILSTTNMVMANWSRDMWQSVVNKRSECWQPVRLKHTSPRLLQLYARMRPPL</sequence>
<proteinExistence type="predicted"/>
<keyword evidence="2" id="KW-1185">Reference proteome</keyword>
<accession>A0AAD5LZB0</accession>
<evidence type="ECO:0000313" key="2">
    <source>
        <dbReference type="Proteomes" id="UP001196413"/>
    </source>
</evidence>
<gene>
    <name evidence="1" type="ORF">KIN20_002080</name>
</gene>
<reference evidence="1" key="1">
    <citation type="submission" date="2021-06" db="EMBL/GenBank/DDBJ databases">
        <title>Parelaphostrongylus tenuis whole genome reference sequence.</title>
        <authorList>
            <person name="Garwood T.J."/>
            <person name="Larsen P.A."/>
            <person name="Fountain-Jones N.M."/>
            <person name="Garbe J.R."/>
            <person name="Macchietto M.G."/>
            <person name="Kania S.A."/>
            <person name="Gerhold R.W."/>
            <person name="Richards J.E."/>
            <person name="Wolf T.M."/>
        </authorList>
    </citation>
    <scope>NUCLEOTIDE SEQUENCE</scope>
    <source>
        <strain evidence="1">MNPRO001-30</strain>
        <tissue evidence="1">Meninges</tissue>
    </source>
</reference>
<organism evidence="1 2">
    <name type="scientific">Parelaphostrongylus tenuis</name>
    <name type="common">Meningeal worm</name>
    <dbReference type="NCBI Taxonomy" id="148309"/>
    <lineage>
        <taxon>Eukaryota</taxon>
        <taxon>Metazoa</taxon>
        <taxon>Ecdysozoa</taxon>
        <taxon>Nematoda</taxon>
        <taxon>Chromadorea</taxon>
        <taxon>Rhabditida</taxon>
        <taxon>Rhabditina</taxon>
        <taxon>Rhabditomorpha</taxon>
        <taxon>Strongyloidea</taxon>
        <taxon>Metastrongylidae</taxon>
        <taxon>Parelaphostrongylus</taxon>
    </lineage>
</organism>